<evidence type="ECO:0000313" key="3">
    <source>
        <dbReference type="Proteomes" id="UP001524435"/>
    </source>
</evidence>
<reference evidence="2 3" key="1">
    <citation type="submission" date="2022-06" db="EMBL/GenBank/DDBJ databases">
        <title>Isolation of gut microbiota from human fecal samples.</title>
        <authorList>
            <person name="Pamer E.G."/>
            <person name="Barat B."/>
            <person name="Waligurski E."/>
            <person name="Medina S."/>
            <person name="Paddock L."/>
            <person name="Mostad J."/>
        </authorList>
    </citation>
    <scope>NUCLEOTIDE SEQUENCE [LARGE SCALE GENOMIC DNA]</scope>
    <source>
        <strain evidence="2 3">DFI.6.1</strain>
    </source>
</reference>
<sequence length="121" mass="12569">MKNSNATALKLIGMIMIVFGLIYAVVGTLALMGTLNNVLPGHETQEVLVVVLAYAVALFAIVCGIACVKNSTAVAKVLGAIIAVVALASLLYLQFTQNTFSIVDCVAACFGVSIYSLASKK</sequence>
<feature type="transmembrane region" description="Helical" evidence="1">
    <location>
        <begin position="47"/>
        <end position="67"/>
    </location>
</feature>
<dbReference type="Proteomes" id="UP001524435">
    <property type="component" value="Unassembled WGS sequence"/>
</dbReference>
<keyword evidence="1" id="KW-0812">Transmembrane</keyword>
<feature type="transmembrane region" description="Helical" evidence="1">
    <location>
        <begin position="99"/>
        <end position="118"/>
    </location>
</feature>
<name>A0ABT1SIT5_9FIRM</name>
<comment type="caution">
    <text evidence="2">The sequence shown here is derived from an EMBL/GenBank/DDBJ whole genome shotgun (WGS) entry which is preliminary data.</text>
</comment>
<keyword evidence="3" id="KW-1185">Reference proteome</keyword>
<feature type="transmembrane region" description="Helical" evidence="1">
    <location>
        <begin position="74"/>
        <end position="93"/>
    </location>
</feature>
<gene>
    <name evidence="2" type="ORF">NE663_02415</name>
</gene>
<proteinExistence type="predicted"/>
<accession>A0ABT1SIT5</accession>
<feature type="transmembrane region" description="Helical" evidence="1">
    <location>
        <begin position="12"/>
        <end position="35"/>
    </location>
</feature>
<evidence type="ECO:0000313" key="2">
    <source>
        <dbReference type="EMBL" id="MCQ5121115.1"/>
    </source>
</evidence>
<dbReference type="RefSeq" id="WP_178200476.1">
    <property type="nucleotide sequence ID" value="NZ_CANTYB010000103.1"/>
</dbReference>
<organism evidence="2 3">
    <name type="scientific">Massilicoli timonensis</name>
    <dbReference type="NCBI Taxonomy" id="2015901"/>
    <lineage>
        <taxon>Bacteria</taxon>
        <taxon>Bacillati</taxon>
        <taxon>Bacillota</taxon>
        <taxon>Erysipelotrichia</taxon>
        <taxon>Erysipelotrichales</taxon>
        <taxon>Erysipelotrichaceae</taxon>
        <taxon>Massilicoli</taxon>
    </lineage>
</organism>
<protein>
    <submittedName>
        <fullName evidence="2">Uncharacterized protein</fullName>
    </submittedName>
</protein>
<keyword evidence="1" id="KW-0472">Membrane</keyword>
<keyword evidence="1" id="KW-1133">Transmembrane helix</keyword>
<evidence type="ECO:0000256" key="1">
    <source>
        <dbReference type="SAM" id="Phobius"/>
    </source>
</evidence>
<dbReference type="EMBL" id="JANGCH010000002">
    <property type="protein sequence ID" value="MCQ5121115.1"/>
    <property type="molecule type" value="Genomic_DNA"/>
</dbReference>